<dbReference type="EMBL" id="MCGN01000003">
    <property type="protein sequence ID" value="ORY98538.1"/>
    <property type="molecule type" value="Genomic_DNA"/>
</dbReference>
<dbReference type="OrthoDB" id="2013972at2759"/>
<dbReference type="InterPro" id="IPR041698">
    <property type="entry name" value="Methyltransf_25"/>
</dbReference>
<dbReference type="InParanoid" id="A0A1X2HHK3"/>
<evidence type="ECO:0000259" key="2">
    <source>
        <dbReference type="Pfam" id="PF13649"/>
    </source>
</evidence>
<reference evidence="3 4" key="1">
    <citation type="submission" date="2016-07" db="EMBL/GenBank/DDBJ databases">
        <title>Pervasive Adenine N6-methylation of Active Genes in Fungi.</title>
        <authorList>
            <consortium name="DOE Joint Genome Institute"/>
            <person name="Mondo S.J."/>
            <person name="Dannebaum R.O."/>
            <person name="Kuo R.C."/>
            <person name="Labutti K."/>
            <person name="Haridas S."/>
            <person name="Kuo A."/>
            <person name="Salamov A."/>
            <person name="Ahrendt S.R."/>
            <person name="Lipzen A."/>
            <person name="Sullivan W."/>
            <person name="Andreopoulos W.B."/>
            <person name="Clum A."/>
            <person name="Lindquist E."/>
            <person name="Daum C."/>
            <person name="Ramamoorthy G.K."/>
            <person name="Gryganskyi A."/>
            <person name="Culley D."/>
            <person name="Magnuson J.K."/>
            <person name="James T.Y."/>
            <person name="O'Malley M.A."/>
            <person name="Stajich J.E."/>
            <person name="Spatafora J.W."/>
            <person name="Visel A."/>
            <person name="Grigoriev I.V."/>
        </authorList>
    </citation>
    <scope>NUCLEOTIDE SEQUENCE [LARGE SCALE GENOMIC DNA]</scope>
    <source>
        <strain evidence="3 4">NRRL 2496</strain>
    </source>
</reference>
<dbReference type="InterPro" id="IPR029063">
    <property type="entry name" value="SAM-dependent_MTases_sf"/>
</dbReference>
<sequence>MLRSRYWFHVAVYYRTHLIAGSEGMWNMEMAQEFPSCKVIGIDYQNAIMCNNMATELDNLHFHYALPRHGTTGLEFLDDNSVDLLMIRDVWMVNSPGFKWLDVMEQAHRVLKPGGYVESFEQELAVQSPGAHFYMVDQWAGVFFKQIGIDRDITKRIGYYMKQAGLINIHESIIELPLGEWSPVAGNGSPQLRGPRPSSSVPNRTPTPSLNSLSPLRRSSGILNSISLSMARVTHLMVFFPLLAMKESGYLFRDLMGRRFRVMKPWICECAGVSDAQATAAIDKAMQECEEAETRMNWRHYVGQKKPDSDTLLPITPKTKD</sequence>
<dbReference type="STRING" id="13706.A0A1X2HHK3"/>
<dbReference type="Pfam" id="PF13649">
    <property type="entry name" value="Methyltransf_25"/>
    <property type="match status" value="1"/>
</dbReference>
<evidence type="ECO:0000256" key="1">
    <source>
        <dbReference type="SAM" id="MobiDB-lite"/>
    </source>
</evidence>
<proteinExistence type="predicted"/>
<keyword evidence="4" id="KW-1185">Reference proteome</keyword>
<dbReference type="AlphaFoldDB" id="A0A1X2HHK3"/>
<feature type="region of interest" description="Disordered" evidence="1">
    <location>
        <begin position="187"/>
        <end position="213"/>
    </location>
</feature>
<name>A0A1X2HHK3_SYNRA</name>
<dbReference type="OMA" id="MHHHMLT"/>
<gene>
    <name evidence="3" type="ORF">BCR43DRAFT_196796</name>
</gene>
<dbReference type="Proteomes" id="UP000242180">
    <property type="component" value="Unassembled WGS sequence"/>
</dbReference>
<comment type="caution">
    <text evidence="3">The sequence shown here is derived from an EMBL/GenBank/DDBJ whole genome shotgun (WGS) entry which is preliminary data.</text>
</comment>
<organism evidence="3 4">
    <name type="scientific">Syncephalastrum racemosum</name>
    <name type="common">Filamentous fungus</name>
    <dbReference type="NCBI Taxonomy" id="13706"/>
    <lineage>
        <taxon>Eukaryota</taxon>
        <taxon>Fungi</taxon>
        <taxon>Fungi incertae sedis</taxon>
        <taxon>Mucoromycota</taxon>
        <taxon>Mucoromycotina</taxon>
        <taxon>Mucoromycetes</taxon>
        <taxon>Mucorales</taxon>
        <taxon>Syncephalastraceae</taxon>
        <taxon>Syncephalastrum</taxon>
    </lineage>
</organism>
<evidence type="ECO:0000313" key="4">
    <source>
        <dbReference type="Proteomes" id="UP000242180"/>
    </source>
</evidence>
<accession>A0A1X2HHK3</accession>
<feature type="domain" description="Methyltransferase" evidence="2">
    <location>
        <begin position="22"/>
        <end position="115"/>
    </location>
</feature>
<dbReference type="CDD" id="cd02440">
    <property type="entry name" value="AdoMet_MTases"/>
    <property type="match status" value="1"/>
</dbReference>
<dbReference type="Gene3D" id="3.40.50.150">
    <property type="entry name" value="Vaccinia Virus protein VP39"/>
    <property type="match status" value="1"/>
</dbReference>
<feature type="compositionally biased region" description="Low complexity" evidence="1">
    <location>
        <begin position="204"/>
        <end position="213"/>
    </location>
</feature>
<protein>
    <recommendedName>
        <fullName evidence="2">Methyltransferase domain-containing protein</fullName>
    </recommendedName>
</protein>
<evidence type="ECO:0000313" key="3">
    <source>
        <dbReference type="EMBL" id="ORY98538.1"/>
    </source>
</evidence>
<dbReference type="SUPFAM" id="SSF53335">
    <property type="entry name" value="S-adenosyl-L-methionine-dependent methyltransferases"/>
    <property type="match status" value="1"/>
</dbReference>